<dbReference type="EMBL" id="BK016202">
    <property type="protein sequence ID" value="DAG02031.1"/>
    <property type="molecule type" value="Genomic_DNA"/>
</dbReference>
<proteinExistence type="predicted"/>
<reference evidence="1" key="1">
    <citation type="journal article" date="2021" name="Proc. Natl. Acad. Sci. U.S.A.">
        <title>A Catalog of Tens of Thousands of Viruses from Human Metagenomes Reveals Hidden Associations with Chronic Diseases.</title>
        <authorList>
            <person name="Tisza M.J."/>
            <person name="Buck C.B."/>
        </authorList>
    </citation>
    <scope>NUCLEOTIDE SEQUENCE</scope>
    <source>
        <strain evidence="1">Ctg4a4</strain>
    </source>
</reference>
<name>A0A8S5V5Z1_9CAUD</name>
<evidence type="ECO:0000313" key="1">
    <source>
        <dbReference type="EMBL" id="DAG02031.1"/>
    </source>
</evidence>
<sequence length="139" mass="15835">MALVKIYRFEDSKTGETFEGTRDEYAFHLGVTRPAVDSRIHTGRASATVVGKKENGAGNVRNVFTEVATGREFFGYYKEATEYFDIPYVRLKKYIAEGIITVESPAKAVRKPRDSWDVVSDKKTKQKRRLQCLLKSFTV</sequence>
<organism evidence="1">
    <name type="scientific">Siphoviridae sp. ctg4a4</name>
    <dbReference type="NCBI Taxonomy" id="2825602"/>
    <lineage>
        <taxon>Viruses</taxon>
        <taxon>Duplodnaviria</taxon>
        <taxon>Heunggongvirae</taxon>
        <taxon>Uroviricota</taxon>
        <taxon>Caudoviricetes</taxon>
    </lineage>
</organism>
<protein>
    <submittedName>
        <fullName evidence="1">Uncharacterized protein</fullName>
    </submittedName>
</protein>
<accession>A0A8S5V5Z1</accession>